<evidence type="ECO:0000259" key="2">
    <source>
        <dbReference type="Pfam" id="PF20700"/>
    </source>
</evidence>
<feature type="non-terminal residue" evidence="3">
    <location>
        <position position="1"/>
    </location>
</feature>
<feature type="compositionally biased region" description="Acidic residues" evidence="1">
    <location>
        <begin position="384"/>
        <end position="405"/>
    </location>
</feature>
<proteinExistence type="predicted"/>
<evidence type="ECO:0000313" key="3">
    <source>
        <dbReference type="EMBL" id="CAF1992708.1"/>
    </source>
</evidence>
<reference evidence="3" key="1">
    <citation type="submission" date="2021-02" db="EMBL/GenBank/DDBJ databases">
        <authorList>
            <person name="Nowell W R."/>
        </authorList>
    </citation>
    <scope>NUCLEOTIDE SEQUENCE</scope>
</reference>
<evidence type="ECO:0000313" key="6">
    <source>
        <dbReference type="Proteomes" id="UP000663866"/>
    </source>
</evidence>
<organism evidence="3 5">
    <name type="scientific">Rotaria magnacalcarata</name>
    <dbReference type="NCBI Taxonomy" id="392030"/>
    <lineage>
        <taxon>Eukaryota</taxon>
        <taxon>Metazoa</taxon>
        <taxon>Spiralia</taxon>
        <taxon>Gnathifera</taxon>
        <taxon>Rotifera</taxon>
        <taxon>Eurotatoria</taxon>
        <taxon>Bdelloidea</taxon>
        <taxon>Philodinida</taxon>
        <taxon>Philodinidae</taxon>
        <taxon>Rotaria</taxon>
    </lineage>
</organism>
<evidence type="ECO:0000313" key="4">
    <source>
        <dbReference type="EMBL" id="CAF4400366.1"/>
    </source>
</evidence>
<feature type="compositionally biased region" description="Polar residues" evidence="1">
    <location>
        <begin position="1"/>
        <end position="14"/>
    </location>
</feature>
<protein>
    <recommendedName>
        <fullName evidence="2">Mutator-like transposase domain-containing protein</fullName>
    </recommendedName>
</protein>
<evidence type="ECO:0000313" key="5">
    <source>
        <dbReference type="Proteomes" id="UP000663856"/>
    </source>
</evidence>
<evidence type="ECO:0000256" key="1">
    <source>
        <dbReference type="SAM" id="MobiDB-lite"/>
    </source>
</evidence>
<feature type="region of interest" description="Disordered" evidence="1">
    <location>
        <begin position="365"/>
        <end position="405"/>
    </location>
</feature>
<feature type="domain" description="Mutator-like transposase" evidence="2">
    <location>
        <begin position="93"/>
        <end position="348"/>
    </location>
</feature>
<feature type="region of interest" description="Disordered" evidence="1">
    <location>
        <begin position="1"/>
        <end position="24"/>
    </location>
</feature>
<dbReference type="Proteomes" id="UP000663866">
    <property type="component" value="Unassembled WGS sequence"/>
</dbReference>
<dbReference type="Proteomes" id="UP000663856">
    <property type="component" value="Unassembled WGS sequence"/>
</dbReference>
<name>A0A816MVE9_9BILA</name>
<sequence>MSDNDTSYAYSESSSIEDHPFKSLSRKQNINGRGFSKYKYKWSTRNRRFGKTKKRYEKKLSNVHLNEIQPSSKIFPSLKRVRAEPVSMNPSQIFHIQHFQEILNNAHVCLEGGRLKFIPDALPPVGLFHYNVFRCTKCEKETPMTNYPVIKPMESEQQEPNKRLTIAAATTGLSYKATKGLTSTLGLTITTEKTFLQQLHKHYDLLHIYANKNLQTIIKDLKLTNNKEDEIMKITVSLDGTWKRRGHVSNFGIVFIIDAESGKCIDYEVLSLFCGVCNMKKSKLTDKQFSKWFKKHKPFCHKNYDGTSKSMEKEGTIRLFKRSMINGLQYKTMVCDGDASAYEAVKHHYIERQQMQLGTKYMNRSNNKHKVTSGHGDDTHDTNSDDEEEEEEEEDGIEDTNSDEE</sequence>
<keyword evidence="6" id="KW-1185">Reference proteome</keyword>
<dbReference type="Pfam" id="PF20700">
    <property type="entry name" value="Mutator"/>
    <property type="match status" value="1"/>
</dbReference>
<dbReference type="EMBL" id="CAJOBG010040604">
    <property type="protein sequence ID" value="CAF4400366.1"/>
    <property type="molecule type" value="Genomic_DNA"/>
</dbReference>
<gene>
    <name evidence="4" type="ORF">OVN521_LOCUS34832</name>
    <name evidence="3" type="ORF">WKI299_LOCUS4355</name>
</gene>
<dbReference type="InterPro" id="IPR049012">
    <property type="entry name" value="Mutator_transp_dom"/>
</dbReference>
<comment type="caution">
    <text evidence="3">The sequence shown here is derived from an EMBL/GenBank/DDBJ whole genome shotgun (WGS) entry which is preliminary data.</text>
</comment>
<dbReference type="EMBL" id="CAJNRF010001067">
    <property type="protein sequence ID" value="CAF1992708.1"/>
    <property type="molecule type" value="Genomic_DNA"/>
</dbReference>
<accession>A0A816MVE9</accession>
<dbReference type="AlphaFoldDB" id="A0A816MVE9"/>